<reference evidence="2" key="1">
    <citation type="submission" date="2016-03" db="EMBL/GenBank/DDBJ databases">
        <title>Mechanisms controlling the formation of the plant cell surface in tip-growing cells are functionally conserved among land plants.</title>
        <authorList>
            <person name="Honkanen S."/>
            <person name="Jones V.A."/>
            <person name="Morieri G."/>
            <person name="Champion C."/>
            <person name="Hetherington A.J."/>
            <person name="Kelly S."/>
            <person name="Saint-Marcoux D."/>
            <person name="Proust H."/>
            <person name="Prescott H."/>
            <person name="Dolan L."/>
        </authorList>
    </citation>
    <scope>NUCLEOTIDE SEQUENCE [LARGE SCALE GENOMIC DNA]</scope>
    <source>
        <tissue evidence="2">Whole gametophyte</tissue>
    </source>
</reference>
<dbReference type="AlphaFoldDB" id="A0A176WDS3"/>
<gene>
    <name evidence="2" type="ORF">AXG93_1293s1060</name>
</gene>
<dbReference type="EMBL" id="LVLJ01001134">
    <property type="protein sequence ID" value="OAE31229.1"/>
    <property type="molecule type" value="Genomic_DNA"/>
</dbReference>
<dbReference type="Proteomes" id="UP000077202">
    <property type="component" value="Unassembled WGS sequence"/>
</dbReference>
<comment type="caution">
    <text evidence="2">The sequence shown here is derived from an EMBL/GenBank/DDBJ whole genome shotgun (WGS) entry which is preliminary data.</text>
</comment>
<evidence type="ECO:0000313" key="3">
    <source>
        <dbReference type="Proteomes" id="UP000077202"/>
    </source>
</evidence>
<keyword evidence="3" id="KW-1185">Reference proteome</keyword>
<evidence type="ECO:0000313" key="2">
    <source>
        <dbReference type="EMBL" id="OAE31229.1"/>
    </source>
</evidence>
<accession>A0A176WDS3</accession>
<organism evidence="2 3">
    <name type="scientific">Marchantia polymorpha subsp. ruderalis</name>
    <dbReference type="NCBI Taxonomy" id="1480154"/>
    <lineage>
        <taxon>Eukaryota</taxon>
        <taxon>Viridiplantae</taxon>
        <taxon>Streptophyta</taxon>
        <taxon>Embryophyta</taxon>
        <taxon>Marchantiophyta</taxon>
        <taxon>Marchantiopsida</taxon>
        <taxon>Marchantiidae</taxon>
        <taxon>Marchantiales</taxon>
        <taxon>Marchantiaceae</taxon>
        <taxon>Marchantia</taxon>
    </lineage>
</organism>
<protein>
    <submittedName>
        <fullName evidence="2">Uncharacterized protein</fullName>
    </submittedName>
</protein>
<sequence>MAAPSIRTHGKPLRRREVPRESGARCLHSTNTLRNQRGTEARGQKQQELAMARPIKLHALRVPEVDLRAYHRDLILVKMNFLLWGWNWTSYAIIQEWDDNGLPKPPGYRGHPDTSEIWDYKKVLGQCASDNGDLTFDSDSVRITRDEERAYADLFKHPRTGKNEYRTVWYRDRMRQNIEMALMQILRPQRPTYMMTWQRKLSKEVEKRRKTKQVGDSLCEDVKRAKCASVNLRKRLESCRTAYDAESLKVDELQAAAELIVTEQFDGPIKESEGFTRSGLRYRLPLPSSSVVAEASGVADSGASVVISSSVLHSFIGDIRLLDGLFQHFEDPSMDDYHEFVRDYAVKIDAWRRCWSPNNMSITQDGVGISGGASGSIIEGTNAVDRAGTSNRPVSIASGSTSEDARDIHSFNPVLEFLKRLRKN</sequence>
<evidence type="ECO:0000256" key="1">
    <source>
        <dbReference type="SAM" id="MobiDB-lite"/>
    </source>
</evidence>
<name>A0A176WDS3_MARPO</name>
<feature type="region of interest" description="Disordered" evidence="1">
    <location>
        <begin position="1"/>
        <end position="22"/>
    </location>
</feature>
<proteinExistence type="predicted"/>